<dbReference type="PROSITE" id="PS51297">
    <property type="entry name" value="K_BOX"/>
    <property type="match status" value="1"/>
</dbReference>
<evidence type="ECO:0000313" key="9">
    <source>
        <dbReference type="EMBL" id="MPA56793.1"/>
    </source>
</evidence>
<keyword evidence="4" id="KW-0804">Transcription</keyword>
<dbReference type="InterPro" id="IPR002487">
    <property type="entry name" value="TF_Kbox"/>
</dbReference>
<dbReference type="GO" id="GO:0046983">
    <property type="term" value="F:protein dimerization activity"/>
    <property type="evidence" value="ECO:0007669"/>
    <property type="project" value="InterPro"/>
</dbReference>
<dbReference type="SMART" id="SM00432">
    <property type="entry name" value="MADS"/>
    <property type="match status" value="1"/>
</dbReference>
<dbReference type="CDD" id="cd00265">
    <property type="entry name" value="MADS_MEF2_like"/>
    <property type="match status" value="1"/>
</dbReference>
<feature type="domain" description="MADS-box" evidence="7">
    <location>
        <begin position="1"/>
        <end position="61"/>
    </location>
</feature>
<dbReference type="PANTHER" id="PTHR48019">
    <property type="entry name" value="SERUM RESPONSE FACTOR HOMOLOG"/>
    <property type="match status" value="1"/>
</dbReference>
<dbReference type="InterPro" id="IPR036879">
    <property type="entry name" value="TF_MADSbox_sf"/>
</dbReference>
<organism evidence="9">
    <name type="scientific">Davidia involucrata</name>
    <name type="common">Dove tree</name>
    <dbReference type="NCBI Taxonomy" id="16924"/>
    <lineage>
        <taxon>Eukaryota</taxon>
        <taxon>Viridiplantae</taxon>
        <taxon>Streptophyta</taxon>
        <taxon>Embryophyta</taxon>
        <taxon>Tracheophyta</taxon>
        <taxon>Spermatophyta</taxon>
        <taxon>Magnoliopsida</taxon>
        <taxon>eudicotyledons</taxon>
        <taxon>Gunneridae</taxon>
        <taxon>Pentapetalae</taxon>
        <taxon>asterids</taxon>
        <taxon>Cornales</taxon>
        <taxon>Nyssaceae</taxon>
        <taxon>Davidia</taxon>
    </lineage>
</organism>
<evidence type="ECO:0000259" key="8">
    <source>
        <dbReference type="PROSITE" id="PS51297"/>
    </source>
</evidence>
<dbReference type="AlphaFoldDB" id="A0A5B7ANY3"/>
<name>A0A5B7ANY3_DAVIN</name>
<dbReference type="PRINTS" id="PR00404">
    <property type="entry name" value="MADSDOMAIN"/>
</dbReference>
<reference evidence="9" key="1">
    <citation type="submission" date="2019-08" db="EMBL/GenBank/DDBJ databases">
        <title>Reference gene set and small RNA set construction with multiple tissues from Davidia involucrata Baill.</title>
        <authorList>
            <person name="Yang H."/>
            <person name="Zhou C."/>
            <person name="Li G."/>
            <person name="Wang J."/>
            <person name="Gao P."/>
            <person name="Wang M."/>
            <person name="Wang R."/>
            <person name="Zhao Y."/>
        </authorList>
    </citation>
    <scope>NUCLEOTIDE SEQUENCE</scope>
    <source>
        <tissue evidence="9">Mixed with DoveR01_LX</tissue>
    </source>
</reference>
<dbReference type="Pfam" id="PF00319">
    <property type="entry name" value="SRF-TF"/>
    <property type="match status" value="1"/>
</dbReference>
<evidence type="ECO:0000256" key="2">
    <source>
        <dbReference type="ARBA" id="ARBA00023015"/>
    </source>
</evidence>
<protein>
    <submittedName>
        <fullName evidence="9">Putative flowering locus C</fullName>
    </submittedName>
</protein>
<dbReference type="Gene3D" id="3.40.1810.10">
    <property type="entry name" value="Transcription factor, MADS-box"/>
    <property type="match status" value="1"/>
</dbReference>
<keyword evidence="2" id="KW-0805">Transcription regulation</keyword>
<evidence type="ECO:0000256" key="4">
    <source>
        <dbReference type="ARBA" id="ARBA00023163"/>
    </source>
</evidence>
<feature type="domain" description="K-box" evidence="8">
    <location>
        <begin position="87"/>
        <end position="177"/>
    </location>
</feature>
<gene>
    <name evidence="9" type="ORF">Din_026234</name>
</gene>
<dbReference type="InterPro" id="IPR033896">
    <property type="entry name" value="MEF2-like_N"/>
</dbReference>
<dbReference type="Pfam" id="PF01486">
    <property type="entry name" value="K-box"/>
    <property type="match status" value="1"/>
</dbReference>
<dbReference type="EMBL" id="GHES01026234">
    <property type="protein sequence ID" value="MPA56793.1"/>
    <property type="molecule type" value="Transcribed_RNA"/>
</dbReference>
<accession>A0A5B7ANY3</accession>
<dbReference type="GO" id="GO:0005634">
    <property type="term" value="C:nucleus"/>
    <property type="evidence" value="ECO:0007669"/>
    <property type="project" value="UniProtKB-SubCell"/>
</dbReference>
<comment type="subcellular location">
    <subcellularLocation>
        <location evidence="1">Nucleus</location>
    </subcellularLocation>
</comment>
<proteinExistence type="predicted"/>
<feature type="coiled-coil region" evidence="6">
    <location>
        <begin position="150"/>
        <end position="177"/>
    </location>
</feature>
<dbReference type="InterPro" id="IPR002100">
    <property type="entry name" value="TF_MADSbox"/>
</dbReference>
<sequence>MGRKKLEMKRIEDKNSRLVTFSKRRTGLIKKARELSILCDIEVALIIFSSRGKLYEFCGGNSLAKILQRYHSHFEAEEKASTDVYDAENYHSKCASFQTCAELLQIVERQLEEPNVEPLRVTDLVQLEKQLDAALTQTRSRKTQLMMESVMTLQEKVRMLKEKNELLEKEIAAMGNNGNEVVIGFTDLATNHAKCHPHRATRHLL</sequence>
<dbReference type="PROSITE" id="PS50066">
    <property type="entry name" value="MADS_BOX_2"/>
    <property type="match status" value="1"/>
</dbReference>
<keyword evidence="5" id="KW-0539">Nucleus</keyword>
<evidence type="ECO:0000256" key="1">
    <source>
        <dbReference type="ARBA" id="ARBA00004123"/>
    </source>
</evidence>
<evidence type="ECO:0000256" key="3">
    <source>
        <dbReference type="ARBA" id="ARBA00023125"/>
    </source>
</evidence>
<keyword evidence="3" id="KW-0238">DNA-binding</keyword>
<dbReference type="PROSITE" id="PS00350">
    <property type="entry name" value="MADS_BOX_1"/>
    <property type="match status" value="1"/>
</dbReference>
<dbReference type="InterPro" id="IPR050142">
    <property type="entry name" value="MADS-box/MEF2_TF"/>
</dbReference>
<evidence type="ECO:0000259" key="7">
    <source>
        <dbReference type="PROSITE" id="PS50066"/>
    </source>
</evidence>
<dbReference type="GO" id="GO:0045944">
    <property type="term" value="P:positive regulation of transcription by RNA polymerase II"/>
    <property type="evidence" value="ECO:0007669"/>
    <property type="project" value="InterPro"/>
</dbReference>
<dbReference type="SUPFAM" id="SSF55455">
    <property type="entry name" value="SRF-like"/>
    <property type="match status" value="1"/>
</dbReference>
<dbReference type="GO" id="GO:0003700">
    <property type="term" value="F:DNA-binding transcription factor activity"/>
    <property type="evidence" value="ECO:0007669"/>
    <property type="project" value="InterPro"/>
</dbReference>
<dbReference type="GO" id="GO:0000977">
    <property type="term" value="F:RNA polymerase II transcription regulatory region sequence-specific DNA binding"/>
    <property type="evidence" value="ECO:0007669"/>
    <property type="project" value="InterPro"/>
</dbReference>
<evidence type="ECO:0000256" key="6">
    <source>
        <dbReference type="SAM" id="Coils"/>
    </source>
</evidence>
<evidence type="ECO:0000256" key="5">
    <source>
        <dbReference type="ARBA" id="ARBA00023242"/>
    </source>
</evidence>
<keyword evidence="6" id="KW-0175">Coiled coil</keyword>